<evidence type="ECO:0000313" key="1">
    <source>
        <dbReference type="EMBL" id="CAD7690455.1"/>
    </source>
</evidence>
<comment type="caution">
    <text evidence="1">The sequence shown here is derived from an EMBL/GenBank/DDBJ whole genome shotgun (WGS) entry which is preliminary data.</text>
</comment>
<gene>
    <name evidence="1" type="ORF">NYPRO_LOCUS23249</name>
</gene>
<organism evidence="1 2">
    <name type="scientific">Nyctereutes procyonoides</name>
    <name type="common">Raccoon dog</name>
    <name type="synonym">Canis procyonoides</name>
    <dbReference type="NCBI Taxonomy" id="34880"/>
    <lineage>
        <taxon>Eukaryota</taxon>
        <taxon>Metazoa</taxon>
        <taxon>Chordata</taxon>
        <taxon>Craniata</taxon>
        <taxon>Vertebrata</taxon>
        <taxon>Euteleostomi</taxon>
        <taxon>Mammalia</taxon>
        <taxon>Eutheria</taxon>
        <taxon>Laurasiatheria</taxon>
        <taxon>Carnivora</taxon>
        <taxon>Caniformia</taxon>
        <taxon>Canidae</taxon>
        <taxon>Nyctereutes</taxon>
    </lineage>
</organism>
<dbReference type="AlphaFoldDB" id="A0A811ZP44"/>
<sequence>MTASNFSCSFLMLAEIDLAKLAHN</sequence>
<dbReference type="EMBL" id="CAJHUB010000770">
    <property type="protein sequence ID" value="CAD7690455.1"/>
    <property type="molecule type" value="Genomic_DNA"/>
</dbReference>
<keyword evidence="2" id="KW-1185">Reference proteome</keyword>
<dbReference type="Proteomes" id="UP000645828">
    <property type="component" value="Unassembled WGS sequence"/>
</dbReference>
<accession>A0A811ZP44</accession>
<evidence type="ECO:0000313" key="2">
    <source>
        <dbReference type="Proteomes" id="UP000645828"/>
    </source>
</evidence>
<proteinExistence type="predicted"/>
<protein>
    <submittedName>
        <fullName evidence="1">(raccoon dog) hypothetical protein</fullName>
    </submittedName>
</protein>
<name>A0A811ZP44_NYCPR</name>
<reference evidence="1" key="1">
    <citation type="submission" date="2020-12" db="EMBL/GenBank/DDBJ databases">
        <authorList>
            <consortium name="Molecular Ecology Group"/>
        </authorList>
    </citation>
    <scope>NUCLEOTIDE SEQUENCE</scope>
    <source>
        <strain evidence="1">TBG_1078</strain>
    </source>
</reference>